<feature type="chain" id="PRO_5029833437" evidence="1">
    <location>
        <begin position="24"/>
        <end position="131"/>
    </location>
</feature>
<protein>
    <submittedName>
        <fullName evidence="2">Uncharacterized protein</fullName>
    </submittedName>
</protein>
<evidence type="ECO:0000256" key="1">
    <source>
        <dbReference type="SAM" id="SignalP"/>
    </source>
</evidence>
<keyword evidence="1" id="KW-0732">Signal</keyword>
<gene>
    <name evidence="2" type="ORF">HJG63_010534</name>
</gene>
<reference evidence="2 3" key="1">
    <citation type="journal article" date="2020" name="Nature">
        <title>Six reference-quality genomes reveal evolution of bat adaptations.</title>
        <authorList>
            <person name="Jebb D."/>
            <person name="Huang Z."/>
            <person name="Pippel M."/>
            <person name="Hughes G.M."/>
            <person name="Lavrichenko K."/>
            <person name="Devanna P."/>
            <person name="Winkler S."/>
            <person name="Jermiin L.S."/>
            <person name="Skirmuntt E.C."/>
            <person name="Katzourakis A."/>
            <person name="Burkitt-Gray L."/>
            <person name="Ray D.A."/>
            <person name="Sullivan K.A.M."/>
            <person name="Roscito J.G."/>
            <person name="Kirilenko B.M."/>
            <person name="Davalos L.M."/>
            <person name="Corthals A.P."/>
            <person name="Power M.L."/>
            <person name="Jones G."/>
            <person name="Ransome R.D."/>
            <person name="Dechmann D.K.N."/>
            <person name="Locatelli A.G."/>
            <person name="Puechmaille S.J."/>
            <person name="Fedrigo O."/>
            <person name="Jarvis E.D."/>
            <person name="Hiller M."/>
            <person name="Vernes S.C."/>
            <person name="Myers E.W."/>
            <person name="Teeling E.C."/>
        </authorList>
    </citation>
    <scope>NUCLEOTIDE SEQUENCE [LARGE SCALE GENOMIC DNA]</scope>
    <source>
        <strain evidence="2">MRouAeg1</strain>
        <tissue evidence="2">Muscle</tissue>
    </source>
</reference>
<evidence type="ECO:0000313" key="2">
    <source>
        <dbReference type="EMBL" id="KAF6485293.1"/>
    </source>
</evidence>
<sequence length="131" mass="14107">MWEPSFSMGIALAHLAPPSLVVADGQEDLPSLPVLCAHSFILGLQGPNLLSLMEFELNPSQVVPSSSLIPWKMPAQPLGPVHSDCPGPAPGWGVFTAVLIQVMRLSGMVTWQEPSPSYFLQADEDGIFLAW</sequence>
<accession>A0A7J8IL05</accession>
<dbReference type="AlphaFoldDB" id="A0A7J8IL05"/>
<keyword evidence="3" id="KW-1185">Reference proteome</keyword>
<organism evidence="2 3">
    <name type="scientific">Rousettus aegyptiacus</name>
    <name type="common">Egyptian fruit bat</name>
    <name type="synonym">Pteropus aegyptiacus</name>
    <dbReference type="NCBI Taxonomy" id="9407"/>
    <lineage>
        <taxon>Eukaryota</taxon>
        <taxon>Metazoa</taxon>
        <taxon>Chordata</taxon>
        <taxon>Craniata</taxon>
        <taxon>Vertebrata</taxon>
        <taxon>Euteleostomi</taxon>
        <taxon>Mammalia</taxon>
        <taxon>Eutheria</taxon>
        <taxon>Laurasiatheria</taxon>
        <taxon>Chiroptera</taxon>
        <taxon>Yinpterochiroptera</taxon>
        <taxon>Pteropodoidea</taxon>
        <taxon>Pteropodidae</taxon>
        <taxon>Rousettinae</taxon>
        <taxon>Rousettus</taxon>
    </lineage>
</organism>
<name>A0A7J8IL05_ROUAE</name>
<dbReference type="Proteomes" id="UP000593571">
    <property type="component" value="Unassembled WGS sequence"/>
</dbReference>
<proteinExistence type="predicted"/>
<dbReference type="EMBL" id="JACASE010000003">
    <property type="protein sequence ID" value="KAF6485293.1"/>
    <property type="molecule type" value="Genomic_DNA"/>
</dbReference>
<comment type="caution">
    <text evidence="2">The sequence shown here is derived from an EMBL/GenBank/DDBJ whole genome shotgun (WGS) entry which is preliminary data.</text>
</comment>
<evidence type="ECO:0000313" key="3">
    <source>
        <dbReference type="Proteomes" id="UP000593571"/>
    </source>
</evidence>
<feature type="signal peptide" evidence="1">
    <location>
        <begin position="1"/>
        <end position="23"/>
    </location>
</feature>